<name>A0ABS5ABG9_9PSEU</name>
<dbReference type="InterPro" id="IPR036434">
    <property type="entry name" value="Beta_cellobiohydrolase_sf"/>
</dbReference>
<comment type="caution">
    <text evidence="11">The sequence shown here is derived from an EMBL/GenBank/DDBJ whole genome shotgun (WGS) entry which is preliminary data.</text>
</comment>
<evidence type="ECO:0000256" key="3">
    <source>
        <dbReference type="ARBA" id="ARBA00023001"/>
    </source>
</evidence>
<dbReference type="PROSITE" id="PS00655">
    <property type="entry name" value="GLYCOSYL_HYDROL_F6_1"/>
    <property type="match status" value="1"/>
</dbReference>
<organism evidence="11 12">
    <name type="scientific">Crossiella equi</name>
    <dbReference type="NCBI Taxonomy" id="130796"/>
    <lineage>
        <taxon>Bacteria</taxon>
        <taxon>Bacillati</taxon>
        <taxon>Actinomycetota</taxon>
        <taxon>Actinomycetes</taxon>
        <taxon>Pseudonocardiales</taxon>
        <taxon>Pseudonocardiaceae</taxon>
        <taxon>Crossiella</taxon>
    </lineage>
</organism>
<keyword evidence="4" id="KW-1015">Disulfide bond</keyword>
<evidence type="ECO:0000313" key="11">
    <source>
        <dbReference type="EMBL" id="MBP2473932.1"/>
    </source>
</evidence>
<dbReference type="EC" id="3.2.1.-" evidence="9"/>
<keyword evidence="2 9" id="KW-0378">Hydrolase</keyword>
<evidence type="ECO:0000256" key="6">
    <source>
        <dbReference type="ARBA" id="ARBA00023295"/>
    </source>
</evidence>
<evidence type="ECO:0000256" key="9">
    <source>
        <dbReference type="RuleBase" id="RU361186"/>
    </source>
</evidence>
<evidence type="ECO:0000256" key="4">
    <source>
        <dbReference type="ARBA" id="ARBA00023157"/>
    </source>
</evidence>
<evidence type="ECO:0000256" key="8">
    <source>
        <dbReference type="PROSITE-ProRule" id="PRU10056"/>
    </source>
</evidence>
<evidence type="ECO:0000313" key="12">
    <source>
        <dbReference type="Proteomes" id="UP001519363"/>
    </source>
</evidence>
<keyword evidence="6 9" id="KW-0326">Glycosidase</keyword>
<keyword evidence="3 9" id="KW-0136">Cellulose degradation</keyword>
<reference evidence="11 12" key="1">
    <citation type="submission" date="2021-03" db="EMBL/GenBank/DDBJ databases">
        <title>Sequencing the genomes of 1000 actinobacteria strains.</title>
        <authorList>
            <person name="Klenk H.-P."/>
        </authorList>
    </citation>
    <scope>NUCLEOTIDE SEQUENCE [LARGE SCALE GENOMIC DNA]</scope>
    <source>
        <strain evidence="11 12">DSM 44580</strain>
    </source>
</reference>
<dbReference type="InterPro" id="IPR016288">
    <property type="entry name" value="Beta_cellobiohydrolase"/>
</dbReference>
<gene>
    <name evidence="11" type="ORF">JOF53_002804</name>
</gene>
<dbReference type="GO" id="GO:0008810">
    <property type="term" value="F:cellulase activity"/>
    <property type="evidence" value="ECO:0007669"/>
    <property type="project" value="UniProtKB-EC"/>
</dbReference>
<comment type="similarity">
    <text evidence="9">Belongs to the glycosyl hydrolase family 6.</text>
</comment>
<sequence>MTQTRGLFVDWESNAARWVRANKRDGRAGVINERIAAQPMARWIGGDGDIRGWLGQYVGAAAKENQLPVVVPYNIPQRDCGNHSAGGANGVANYRQWVETVADAIGKTPALVILEPDALIHLTCLDPTGKQERLKMLSEAVATLSQRSPNAWTYLDGGDGRYNPPSTMAQRLIEAGISGARGFAVNVSNFNTTAEAVAYAKMVQSAVSARGGGKPGYVIDVSRNGNGSNGEWCNPAGRKIGESPTLDGKSTTTPDAKLWIKQPGSSDGDCGIGRGTASGAFSPDLAMSLLNGS</sequence>
<accession>A0ABS5ABG9</accession>
<feature type="region of interest" description="Disordered" evidence="10">
    <location>
        <begin position="229"/>
        <end position="281"/>
    </location>
</feature>
<dbReference type="EMBL" id="JAGIOO010000001">
    <property type="protein sequence ID" value="MBP2473932.1"/>
    <property type="molecule type" value="Genomic_DNA"/>
</dbReference>
<evidence type="ECO:0000256" key="2">
    <source>
        <dbReference type="ARBA" id="ARBA00022801"/>
    </source>
</evidence>
<evidence type="ECO:0000256" key="5">
    <source>
        <dbReference type="ARBA" id="ARBA00023277"/>
    </source>
</evidence>
<keyword evidence="5 9" id="KW-0119">Carbohydrate metabolism</keyword>
<dbReference type="Pfam" id="PF01341">
    <property type="entry name" value="Glyco_hydro_6"/>
    <property type="match status" value="1"/>
</dbReference>
<feature type="active site" evidence="8">
    <location>
        <position position="79"/>
    </location>
</feature>
<evidence type="ECO:0000256" key="7">
    <source>
        <dbReference type="ARBA" id="ARBA00023326"/>
    </source>
</evidence>
<dbReference type="PIRSF" id="PIRSF001100">
    <property type="entry name" value="Beta_cellobiohydrolase"/>
    <property type="match status" value="1"/>
</dbReference>
<dbReference type="PANTHER" id="PTHR34876">
    <property type="match status" value="1"/>
</dbReference>
<dbReference type="RefSeq" id="WP_086785621.1">
    <property type="nucleotide sequence ID" value="NZ_JAGIOO010000001.1"/>
</dbReference>
<protein>
    <recommendedName>
        <fullName evidence="9">Glucanase</fullName>
        <ecNumber evidence="9">3.2.1.-</ecNumber>
    </recommendedName>
</protein>
<keyword evidence="1" id="KW-0732">Signal</keyword>
<proteinExistence type="inferred from homology"/>
<dbReference type="Gene3D" id="3.20.20.40">
    <property type="entry name" value="1, 4-beta cellobiohydrolase"/>
    <property type="match status" value="1"/>
</dbReference>
<dbReference type="PRINTS" id="PR00733">
    <property type="entry name" value="GLHYDRLASE6"/>
</dbReference>
<keyword evidence="7 9" id="KW-0624">Polysaccharide degradation</keyword>
<keyword evidence="12" id="KW-1185">Reference proteome</keyword>
<evidence type="ECO:0000256" key="10">
    <source>
        <dbReference type="SAM" id="MobiDB-lite"/>
    </source>
</evidence>
<dbReference type="InterPro" id="IPR001524">
    <property type="entry name" value="Glyco_hydro_6_CS"/>
</dbReference>
<dbReference type="SUPFAM" id="SSF51989">
    <property type="entry name" value="Glycosyl hydrolases family 6, cellulases"/>
    <property type="match status" value="1"/>
</dbReference>
<dbReference type="PANTHER" id="PTHR34876:SF4">
    <property type="entry name" value="1,4-BETA-D-GLUCAN CELLOBIOHYDROLASE C-RELATED"/>
    <property type="match status" value="1"/>
</dbReference>
<evidence type="ECO:0000256" key="1">
    <source>
        <dbReference type="ARBA" id="ARBA00022729"/>
    </source>
</evidence>
<dbReference type="Proteomes" id="UP001519363">
    <property type="component" value="Unassembled WGS sequence"/>
</dbReference>